<feature type="transmembrane region" description="Helical" evidence="12">
    <location>
        <begin position="112"/>
        <end position="131"/>
    </location>
</feature>
<evidence type="ECO:0000313" key="15">
    <source>
        <dbReference type="Proteomes" id="UP001218579"/>
    </source>
</evidence>
<feature type="transmembrane region" description="Helical" evidence="12">
    <location>
        <begin position="55"/>
        <end position="74"/>
    </location>
</feature>
<keyword evidence="9 12" id="KW-1133">Transmembrane helix</keyword>
<feature type="transmembrane region" description="Helical" evidence="12">
    <location>
        <begin position="31"/>
        <end position="49"/>
    </location>
</feature>
<keyword evidence="5" id="KW-1003">Cell membrane</keyword>
<dbReference type="NCBIfam" id="TIGR00932">
    <property type="entry name" value="2a37"/>
    <property type="match status" value="1"/>
</dbReference>
<feature type="transmembrane region" description="Helical" evidence="12">
    <location>
        <begin position="152"/>
        <end position="176"/>
    </location>
</feature>
<keyword evidence="3" id="KW-0813">Transport</keyword>
<dbReference type="PRINTS" id="PR00335">
    <property type="entry name" value="KUPTAKETRKA"/>
</dbReference>
<sequence length="612" mass="67161">MESKLLINIFIFLAAACVVVPLASRFKLGSVLGYLIVGVLIGPFGLGLIDQPERIMGFAEFGVIMMLFLIGLELEPEILWRLRRSIIGLGGLQVVVTSVAIMLVGMAMGHDWQTTLAVGMALSLSSTALVMQMLQEKKLLHTNVGQSSFSVLLFQDIAVIFILLILPFLAASLGVPESRIARESGHAEGLLAEAPAWMQAGAVALVLVTMIAAARFVLPRLFHAVAKTNLRELFTATSLALVVGTTVLMEMVGVSPALGAFIGGVILANSEYKRTIETDIEPFKGLLLGLFFITVGMGMNFEVLLENPLGLMGAVLGLMALKALILIVLAKIFGFSGEENLGLALGLAQGGEFAFVLFQMIYGLRVIDGEMYRSLMLIVTISIALTPLIMELYARYAVPRFVTMLPERQFDAINERNRVIIAGFGRYGQVIGRFLRHQGVGITVLENNPDQIELVRKFGNSAYFGDATRLDLLRSAGAAEADILVVAVDGPDDALTIVRMARAYFPNLKIYARARNRRHAYELDKAGADHFRRETFESSLNMAREVMIALGFKPVDMERKAKKFMAHDVMTLKKSFEFFDNEPELVNLSKLSAEELERILREDVADPDKIKP</sequence>
<evidence type="ECO:0000256" key="3">
    <source>
        <dbReference type="ARBA" id="ARBA00022448"/>
    </source>
</evidence>
<dbReference type="RefSeq" id="WP_272742869.1">
    <property type="nucleotide sequence ID" value="NZ_JAQQKV010000001.1"/>
</dbReference>
<keyword evidence="7 12" id="KW-0812">Transmembrane</keyword>
<evidence type="ECO:0000256" key="7">
    <source>
        <dbReference type="ARBA" id="ARBA00022692"/>
    </source>
</evidence>
<dbReference type="Gene3D" id="3.40.50.720">
    <property type="entry name" value="NAD(P)-binding Rossmann-like Domain"/>
    <property type="match status" value="1"/>
</dbReference>
<evidence type="ECO:0000256" key="6">
    <source>
        <dbReference type="ARBA" id="ARBA00022538"/>
    </source>
</evidence>
<keyword evidence="6" id="KW-0633">Potassium transport</keyword>
<feature type="transmembrane region" description="Helical" evidence="12">
    <location>
        <begin position="6"/>
        <end position="24"/>
    </location>
</feature>
<evidence type="ECO:0000256" key="11">
    <source>
        <dbReference type="ARBA" id="ARBA00023136"/>
    </source>
</evidence>
<accession>A0ABT5HE53</accession>
<keyword evidence="11 12" id="KW-0472">Membrane</keyword>
<feature type="transmembrane region" description="Helical" evidence="12">
    <location>
        <begin position="86"/>
        <end position="106"/>
    </location>
</feature>
<dbReference type="InterPro" id="IPR006153">
    <property type="entry name" value="Cation/H_exchanger_TM"/>
</dbReference>
<evidence type="ECO:0000256" key="10">
    <source>
        <dbReference type="ARBA" id="ARBA00023065"/>
    </source>
</evidence>
<keyword evidence="8" id="KW-0630">Potassium</keyword>
<keyword evidence="4" id="KW-0050">Antiport</keyword>
<feature type="transmembrane region" description="Helical" evidence="12">
    <location>
        <begin position="309"/>
        <end position="329"/>
    </location>
</feature>
<evidence type="ECO:0000256" key="2">
    <source>
        <dbReference type="ARBA" id="ARBA00005551"/>
    </source>
</evidence>
<evidence type="ECO:0000256" key="9">
    <source>
        <dbReference type="ARBA" id="ARBA00022989"/>
    </source>
</evidence>
<evidence type="ECO:0000313" key="14">
    <source>
        <dbReference type="EMBL" id="MDC7674540.1"/>
    </source>
</evidence>
<dbReference type="InterPro" id="IPR036291">
    <property type="entry name" value="NAD(P)-bd_dom_sf"/>
</dbReference>
<dbReference type="Pfam" id="PF02254">
    <property type="entry name" value="TrkA_N"/>
    <property type="match status" value="1"/>
</dbReference>
<evidence type="ECO:0000259" key="13">
    <source>
        <dbReference type="PROSITE" id="PS51201"/>
    </source>
</evidence>
<dbReference type="PROSITE" id="PS51201">
    <property type="entry name" value="RCK_N"/>
    <property type="match status" value="1"/>
</dbReference>
<dbReference type="InterPro" id="IPR006036">
    <property type="entry name" value="K_uptake_TrkA"/>
</dbReference>
<proteinExistence type="inferred from homology"/>
<dbReference type="InterPro" id="IPR003148">
    <property type="entry name" value="RCK_N"/>
</dbReference>
<evidence type="ECO:0000256" key="1">
    <source>
        <dbReference type="ARBA" id="ARBA00004141"/>
    </source>
</evidence>
<evidence type="ECO:0000256" key="12">
    <source>
        <dbReference type="SAM" id="Phobius"/>
    </source>
</evidence>
<gene>
    <name evidence="14" type="ORF">PQU98_00190</name>
</gene>
<feature type="domain" description="RCK N-terminal" evidence="13">
    <location>
        <begin position="416"/>
        <end position="540"/>
    </location>
</feature>
<evidence type="ECO:0000256" key="5">
    <source>
        <dbReference type="ARBA" id="ARBA00022475"/>
    </source>
</evidence>
<comment type="similarity">
    <text evidence="2">Belongs to the monovalent cation:proton antiporter 2 (CPA2) transporter (TC 2.A.37) family.</text>
</comment>
<feature type="transmembrane region" description="Helical" evidence="12">
    <location>
        <begin position="341"/>
        <end position="362"/>
    </location>
</feature>
<dbReference type="PANTHER" id="PTHR46157">
    <property type="entry name" value="K(+) EFFLUX ANTIPORTER 3, CHLOROPLASTIC"/>
    <property type="match status" value="1"/>
</dbReference>
<keyword evidence="15" id="KW-1185">Reference proteome</keyword>
<feature type="transmembrane region" description="Helical" evidence="12">
    <location>
        <begin position="196"/>
        <end position="218"/>
    </location>
</feature>
<evidence type="ECO:0000256" key="4">
    <source>
        <dbReference type="ARBA" id="ARBA00022449"/>
    </source>
</evidence>
<comment type="caution">
    <text evidence="14">The sequence shown here is derived from an EMBL/GenBank/DDBJ whole genome shotgun (WGS) entry which is preliminary data.</text>
</comment>
<dbReference type="EMBL" id="JAQQKV010000001">
    <property type="protein sequence ID" value="MDC7674540.1"/>
    <property type="molecule type" value="Genomic_DNA"/>
</dbReference>
<feature type="transmembrane region" description="Helical" evidence="12">
    <location>
        <begin position="254"/>
        <end position="272"/>
    </location>
</feature>
<dbReference type="PANTHER" id="PTHR46157:SF4">
    <property type="entry name" value="K(+) EFFLUX ANTIPORTER 3, CHLOROPLASTIC"/>
    <property type="match status" value="1"/>
</dbReference>
<dbReference type="InterPro" id="IPR004771">
    <property type="entry name" value="K/H_exchanger"/>
</dbReference>
<organism evidence="14 15">
    <name type="scientific">Asticcacaulis machinosus</name>
    <dbReference type="NCBI Taxonomy" id="2984211"/>
    <lineage>
        <taxon>Bacteria</taxon>
        <taxon>Pseudomonadati</taxon>
        <taxon>Pseudomonadota</taxon>
        <taxon>Alphaproteobacteria</taxon>
        <taxon>Caulobacterales</taxon>
        <taxon>Caulobacteraceae</taxon>
        <taxon>Asticcacaulis</taxon>
    </lineage>
</organism>
<dbReference type="InterPro" id="IPR038770">
    <property type="entry name" value="Na+/solute_symporter_sf"/>
</dbReference>
<dbReference type="SUPFAM" id="SSF51735">
    <property type="entry name" value="NAD(P)-binding Rossmann-fold domains"/>
    <property type="match status" value="1"/>
</dbReference>
<comment type="subcellular location">
    <subcellularLocation>
        <location evidence="1">Membrane</location>
        <topology evidence="1">Multi-pass membrane protein</topology>
    </subcellularLocation>
</comment>
<dbReference type="Proteomes" id="UP001218579">
    <property type="component" value="Unassembled WGS sequence"/>
</dbReference>
<name>A0ABT5HE53_9CAUL</name>
<dbReference type="Pfam" id="PF00999">
    <property type="entry name" value="Na_H_Exchanger"/>
    <property type="match status" value="1"/>
</dbReference>
<dbReference type="Gene3D" id="1.20.1530.20">
    <property type="match status" value="1"/>
</dbReference>
<keyword evidence="10" id="KW-0406">Ion transport</keyword>
<dbReference type="PROSITE" id="PS51257">
    <property type="entry name" value="PROKAR_LIPOPROTEIN"/>
    <property type="match status" value="1"/>
</dbReference>
<feature type="transmembrane region" description="Helical" evidence="12">
    <location>
        <begin position="374"/>
        <end position="394"/>
    </location>
</feature>
<feature type="transmembrane region" description="Helical" evidence="12">
    <location>
        <begin position="284"/>
        <end position="303"/>
    </location>
</feature>
<evidence type="ECO:0000256" key="8">
    <source>
        <dbReference type="ARBA" id="ARBA00022958"/>
    </source>
</evidence>
<reference evidence="14 15" key="1">
    <citation type="submission" date="2023-01" db="EMBL/GenBank/DDBJ databases">
        <title>Novel species of the genus Asticcacaulis isolated from rivers.</title>
        <authorList>
            <person name="Lu H."/>
        </authorList>
    </citation>
    <scope>NUCLEOTIDE SEQUENCE [LARGE SCALE GENOMIC DNA]</scope>
    <source>
        <strain evidence="14 15">LKC15W</strain>
    </source>
</reference>
<protein>
    <submittedName>
        <fullName evidence="14">Monovalent cation:proton antiporter-2 (CPA2) family protein</fullName>
    </submittedName>
</protein>